<keyword evidence="2" id="KW-0732">Signal</keyword>
<dbReference type="PANTHER" id="PTHR31189">
    <property type="entry name" value="OS03G0336100 PROTEIN-RELATED"/>
    <property type="match status" value="1"/>
</dbReference>
<feature type="compositionally biased region" description="Low complexity" evidence="1">
    <location>
        <begin position="447"/>
        <end position="462"/>
    </location>
</feature>
<dbReference type="CDD" id="cd02244">
    <property type="entry name" value="cupin_7S_vicilin-like_N"/>
    <property type="match status" value="1"/>
</dbReference>
<sequence length="565" mass="64077">MRAISVIVLVLLSALVLVSGLASVTEDVELKQCRDLCRDQKQFDEKQQHVCIQRCEDYAREKKEWGGRGHGRGESAETDPERRVRECKHQCEQHKRYGEQEREVCRSQCEKEFREGGGRGRRDDPERKYYYDVEEEGEEQEVFGEGGEREENPYVFRDEHFLKKAESQHGRVGVLQRFTERSELLKGIENFRIGFLEADPQTFISPAHFDADGVLFVVQGRGTFAMIRENRGRTTTSSRSEIKRHSFNIETGDVIRVHAGTPVYVVNKHESQKLVIIKFIRPVNTPGAFEAFHGPGGDNPESFFRAFSPELLEAAFKVDRESLQRIFQQKEGTIIKASREQIRALTHGEEGGGIWPFGGESSCPFNLLHRRPTHKNNYGQLFEADPNEFEQLDDLDLMISFANITRGGMSGPFYNSKATKIAYVVDGEGYFEMACPHVSSTRKQGRRGQSTGSSRGSRQGTTYGQVKSRLKRGTVFVVPAGHPVATVASTNNNLQVVCFEVNARDNFKFQLAGKNNVMSKMESQALELGFGVPAKEVEQIFRNQNEEFFFPGPVMQQRRRGHSAV</sequence>
<dbReference type="InterPro" id="IPR006045">
    <property type="entry name" value="Cupin_1"/>
</dbReference>
<evidence type="ECO:0000256" key="1">
    <source>
        <dbReference type="SAM" id="MobiDB-lite"/>
    </source>
</evidence>
<dbReference type="InterPro" id="IPR011051">
    <property type="entry name" value="RmlC_Cupin_sf"/>
</dbReference>
<feature type="chain" id="PRO_5043874758" description="Cupin type-1 domain-containing protein" evidence="2">
    <location>
        <begin position="21"/>
        <end position="565"/>
    </location>
</feature>
<dbReference type="AlphaFoldDB" id="A0AAV0MUY3"/>
<evidence type="ECO:0000313" key="5">
    <source>
        <dbReference type="Proteomes" id="UP001154282"/>
    </source>
</evidence>
<evidence type="ECO:0000259" key="3">
    <source>
        <dbReference type="SMART" id="SM00835"/>
    </source>
</evidence>
<keyword evidence="5" id="KW-1185">Reference proteome</keyword>
<dbReference type="Pfam" id="PF00190">
    <property type="entry name" value="Cupin_1"/>
    <property type="match status" value="2"/>
</dbReference>
<dbReference type="Gene3D" id="6.10.250.1700">
    <property type="match status" value="1"/>
</dbReference>
<dbReference type="PANTHER" id="PTHR31189:SF13">
    <property type="entry name" value="CUPINCIN"/>
    <property type="match status" value="1"/>
</dbReference>
<proteinExistence type="predicted"/>
<dbReference type="SUPFAM" id="SSF51182">
    <property type="entry name" value="RmlC-like cupins"/>
    <property type="match status" value="2"/>
</dbReference>
<gene>
    <name evidence="4" type="ORF">LITE_LOCUS30170</name>
</gene>
<reference evidence="4" key="1">
    <citation type="submission" date="2022-08" db="EMBL/GenBank/DDBJ databases">
        <authorList>
            <person name="Gutierrez-Valencia J."/>
        </authorList>
    </citation>
    <scope>NUCLEOTIDE SEQUENCE</scope>
</reference>
<organism evidence="4 5">
    <name type="scientific">Linum tenue</name>
    <dbReference type="NCBI Taxonomy" id="586396"/>
    <lineage>
        <taxon>Eukaryota</taxon>
        <taxon>Viridiplantae</taxon>
        <taxon>Streptophyta</taxon>
        <taxon>Embryophyta</taxon>
        <taxon>Tracheophyta</taxon>
        <taxon>Spermatophyta</taxon>
        <taxon>Magnoliopsida</taxon>
        <taxon>eudicotyledons</taxon>
        <taxon>Gunneridae</taxon>
        <taxon>Pentapetalae</taxon>
        <taxon>rosids</taxon>
        <taxon>fabids</taxon>
        <taxon>Malpighiales</taxon>
        <taxon>Linaceae</taxon>
        <taxon>Linum</taxon>
    </lineage>
</organism>
<feature type="region of interest" description="Disordered" evidence="1">
    <location>
        <begin position="438"/>
        <end position="466"/>
    </location>
</feature>
<dbReference type="Gene3D" id="2.60.120.10">
    <property type="entry name" value="Jelly Rolls"/>
    <property type="match status" value="2"/>
</dbReference>
<dbReference type="InterPro" id="IPR014710">
    <property type="entry name" value="RmlC-like_jellyroll"/>
</dbReference>
<dbReference type="SMART" id="SM00835">
    <property type="entry name" value="Cupin_1"/>
    <property type="match status" value="2"/>
</dbReference>
<feature type="domain" description="Cupin type-1" evidence="3">
    <location>
        <begin position="365"/>
        <end position="538"/>
    </location>
</feature>
<dbReference type="EMBL" id="CAMGYJ010000007">
    <property type="protein sequence ID" value="CAI0449413.1"/>
    <property type="molecule type" value="Genomic_DNA"/>
</dbReference>
<dbReference type="InterPro" id="IPR050253">
    <property type="entry name" value="Seed_Storage-Functional"/>
</dbReference>
<accession>A0AAV0MUY3</accession>
<feature type="domain" description="Cupin type-1" evidence="3">
    <location>
        <begin position="160"/>
        <end position="324"/>
    </location>
</feature>
<protein>
    <recommendedName>
        <fullName evidence="3">Cupin type-1 domain-containing protein</fullName>
    </recommendedName>
</protein>
<evidence type="ECO:0000313" key="4">
    <source>
        <dbReference type="EMBL" id="CAI0449413.1"/>
    </source>
</evidence>
<feature type="signal peptide" evidence="2">
    <location>
        <begin position="1"/>
        <end position="20"/>
    </location>
</feature>
<name>A0AAV0MUY3_9ROSI</name>
<dbReference type="Proteomes" id="UP001154282">
    <property type="component" value="Unassembled WGS sequence"/>
</dbReference>
<evidence type="ECO:0000256" key="2">
    <source>
        <dbReference type="SAM" id="SignalP"/>
    </source>
</evidence>
<comment type="caution">
    <text evidence="4">The sequence shown here is derived from an EMBL/GenBank/DDBJ whole genome shotgun (WGS) entry which is preliminary data.</text>
</comment>
<dbReference type="CDD" id="cd02245">
    <property type="entry name" value="cupin_7S_vicilin-like_C"/>
    <property type="match status" value="1"/>
</dbReference>